<comment type="subcellular location">
    <subcellularLocation>
        <location evidence="1">Cell membrane</location>
        <topology evidence="1">Single-pass membrane protein</topology>
    </subcellularLocation>
    <subcellularLocation>
        <location evidence="2">Endoplasmic reticulum membrane</location>
        <topology evidence="2">Single-pass membrane protein</topology>
    </subcellularLocation>
</comment>
<evidence type="ECO:0000256" key="10">
    <source>
        <dbReference type="SAM" id="Coils"/>
    </source>
</evidence>
<evidence type="ECO:0000256" key="11">
    <source>
        <dbReference type="SAM" id="MobiDB-lite"/>
    </source>
</evidence>
<dbReference type="EMBL" id="CM017624">
    <property type="protein sequence ID" value="TYH81772.1"/>
    <property type="molecule type" value="Genomic_DNA"/>
</dbReference>
<dbReference type="InterPro" id="IPR055282">
    <property type="entry name" value="PPI1-4"/>
</dbReference>
<evidence type="ECO:0000256" key="3">
    <source>
        <dbReference type="ARBA" id="ARBA00022475"/>
    </source>
</evidence>
<proteinExistence type="inferred from homology"/>
<keyword evidence="4" id="KW-0812">Transmembrane</keyword>
<reference evidence="12 13" key="1">
    <citation type="submission" date="2019-07" db="EMBL/GenBank/DDBJ databases">
        <title>WGS assembly of Gossypium tomentosum.</title>
        <authorList>
            <person name="Chen Z.J."/>
            <person name="Sreedasyam A."/>
            <person name="Ando A."/>
            <person name="Song Q."/>
            <person name="De L."/>
            <person name="Hulse-Kemp A."/>
            <person name="Ding M."/>
            <person name="Ye W."/>
            <person name="Kirkbride R."/>
            <person name="Jenkins J."/>
            <person name="Plott C."/>
            <person name="Lovell J."/>
            <person name="Lin Y.-M."/>
            <person name="Vaughn R."/>
            <person name="Liu B."/>
            <person name="Li W."/>
            <person name="Simpson S."/>
            <person name="Scheffler B."/>
            <person name="Saski C."/>
            <person name="Grover C."/>
            <person name="Hu G."/>
            <person name="Conover J."/>
            <person name="Carlson J."/>
            <person name="Shu S."/>
            <person name="Boston L."/>
            <person name="Williams M."/>
            <person name="Peterson D."/>
            <person name="Mcgee K."/>
            <person name="Jones D."/>
            <person name="Wendel J."/>
            <person name="Stelly D."/>
            <person name="Grimwood J."/>
            <person name="Schmutz J."/>
        </authorList>
    </citation>
    <scope>NUCLEOTIDE SEQUENCE [LARGE SCALE GENOMIC DNA]</scope>
    <source>
        <strain evidence="12">7179.01</strain>
    </source>
</reference>
<organism evidence="12 13">
    <name type="scientific">Gossypium tomentosum</name>
    <name type="common">Hawaiian cotton</name>
    <name type="synonym">Gossypium sandvicense</name>
    <dbReference type="NCBI Taxonomy" id="34277"/>
    <lineage>
        <taxon>Eukaryota</taxon>
        <taxon>Viridiplantae</taxon>
        <taxon>Streptophyta</taxon>
        <taxon>Embryophyta</taxon>
        <taxon>Tracheophyta</taxon>
        <taxon>Spermatophyta</taxon>
        <taxon>Magnoliopsida</taxon>
        <taxon>eudicotyledons</taxon>
        <taxon>Gunneridae</taxon>
        <taxon>Pentapetalae</taxon>
        <taxon>rosids</taxon>
        <taxon>malvids</taxon>
        <taxon>Malvales</taxon>
        <taxon>Malvaceae</taxon>
        <taxon>Malvoideae</taxon>
        <taxon>Gossypium</taxon>
    </lineage>
</organism>
<dbReference type="GO" id="GO:0005886">
    <property type="term" value="C:plasma membrane"/>
    <property type="evidence" value="ECO:0007669"/>
    <property type="project" value="UniProtKB-SubCell"/>
</dbReference>
<evidence type="ECO:0000256" key="1">
    <source>
        <dbReference type="ARBA" id="ARBA00004162"/>
    </source>
</evidence>
<evidence type="ECO:0000256" key="7">
    <source>
        <dbReference type="ARBA" id="ARBA00023054"/>
    </source>
</evidence>
<name>A0A5D2LS52_GOSTO</name>
<keyword evidence="7 10" id="KW-0175">Coiled coil</keyword>
<evidence type="ECO:0000256" key="2">
    <source>
        <dbReference type="ARBA" id="ARBA00004389"/>
    </source>
</evidence>
<keyword evidence="3" id="KW-1003">Cell membrane</keyword>
<feature type="compositionally biased region" description="Polar residues" evidence="11">
    <location>
        <begin position="25"/>
        <end position="39"/>
    </location>
</feature>
<protein>
    <submittedName>
        <fullName evidence="12">Uncharacterized protein</fullName>
    </submittedName>
</protein>
<keyword evidence="6" id="KW-1133">Transmembrane helix</keyword>
<gene>
    <name evidence="12" type="ORF">ES332_D02G008600v1</name>
</gene>
<keyword evidence="8" id="KW-0472">Membrane</keyword>
<evidence type="ECO:0000256" key="8">
    <source>
        <dbReference type="ARBA" id="ARBA00023136"/>
    </source>
</evidence>
<evidence type="ECO:0000256" key="4">
    <source>
        <dbReference type="ARBA" id="ARBA00022692"/>
    </source>
</evidence>
<feature type="region of interest" description="Disordered" evidence="11">
    <location>
        <begin position="1"/>
        <end position="40"/>
    </location>
</feature>
<evidence type="ECO:0000256" key="5">
    <source>
        <dbReference type="ARBA" id="ARBA00022824"/>
    </source>
</evidence>
<keyword evidence="13" id="KW-1185">Reference proteome</keyword>
<sequence>MAMDSSEANSTQQVPILGGKEHENSTVIDPTLNHDQATNKPKKKAHQFYFVKFWPYKDLDEESKISKSQQLVEEVDQKLNRMDQDYKLLKLKWRDTRSQLYRLSNRKLSIFYELNLQKDLLHQLQLVLDKLNLACKIPLKHKGGPNHTKGFQRWISHGSNNLVIERKFIKEMGRRQPRLNDLDLSTTSLLQNFIGCFNWGNRDKSRYIHMLEELKQIEEKKEKALADFAQNPNIFNSSTLRNAIEEQIKIVKKISLELRIEQHEVKSTIEGLEKELIPMKEEVFVYYDQRREMLKQKEPAQYCISKLRQTFVEMNGMYDEYVSLLSNAKELARNKDVAALRKLSHQQVEEFMSEWNHPYVKTFKINYEFSILPSLSDRWLNNDGRIGFGDDDRETLRYIEDICSIN</sequence>
<accession>A0A5D2LS52</accession>
<keyword evidence="5" id="KW-0256">Endoplasmic reticulum</keyword>
<comment type="similarity">
    <text evidence="9">Belongs to the plant Proton pump-interactor protein family.</text>
</comment>
<dbReference type="GO" id="GO:0005789">
    <property type="term" value="C:endoplasmic reticulum membrane"/>
    <property type="evidence" value="ECO:0007669"/>
    <property type="project" value="UniProtKB-SubCell"/>
</dbReference>
<evidence type="ECO:0000313" key="12">
    <source>
        <dbReference type="EMBL" id="TYH81772.1"/>
    </source>
</evidence>
<dbReference type="PANTHER" id="PTHR32219:SF21">
    <property type="entry name" value="PROTON PUMP-INTERACTOR 1-LIKE"/>
    <property type="match status" value="1"/>
</dbReference>
<feature type="compositionally biased region" description="Polar residues" evidence="11">
    <location>
        <begin position="1"/>
        <end position="14"/>
    </location>
</feature>
<dbReference type="AlphaFoldDB" id="A0A5D2LS52"/>
<feature type="coiled-coil region" evidence="10">
    <location>
        <begin position="65"/>
        <end position="92"/>
    </location>
</feature>
<evidence type="ECO:0000313" key="13">
    <source>
        <dbReference type="Proteomes" id="UP000322667"/>
    </source>
</evidence>
<dbReference type="PANTHER" id="PTHR32219">
    <property type="entry name" value="RNA-BINDING PROTEIN YLMH-RELATED"/>
    <property type="match status" value="1"/>
</dbReference>
<evidence type="ECO:0000256" key="6">
    <source>
        <dbReference type="ARBA" id="ARBA00022989"/>
    </source>
</evidence>
<evidence type="ECO:0000256" key="9">
    <source>
        <dbReference type="ARBA" id="ARBA00038080"/>
    </source>
</evidence>
<dbReference type="Proteomes" id="UP000322667">
    <property type="component" value="Chromosome D02"/>
</dbReference>